<gene>
    <name evidence="2" type="ORF">C7S20_10215</name>
</gene>
<dbReference type="Proteomes" id="UP000241507">
    <property type="component" value="Chromosome"/>
</dbReference>
<dbReference type="AlphaFoldDB" id="A0A2R3Z5Q3"/>
<evidence type="ECO:0000313" key="3">
    <source>
        <dbReference type="Proteomes" id="UP000241507"/>
    </source>
</evidence>
<dbReference type="SMART" id="SM00554">
    <property type="entry name" value="FAS1"/>
    <property type="match status" value="1"/>
</dbReference>
<evidence type="ECO:0000313" key="2">
    <source>
        <dbReference type="EMBL" id="AVR45607.1"/>
    </source>
</evidence>
<dbReference type="GO" id="GO:0005615">
    <property type="term" value="C:extracellular space"/>
    <property type="evidence" value="ECO:0007669"/>
    <property type="project" value="TreeGrafter"/>
</dbReference>
<dbReference type="InterPro" id="IPR000782">
    <property type="entry name" value="FAS1_domain"/>
</dbReference>
<accession>A0A2R3Z5Q3</accession>
<dbReference type="PANTHER" id="PTHR10900">
    <property type="entry name" value="PERIOSTIN-RELATED"/>
    <property type="match status" value="1"/>
</dbReference>
<evidence type="ECO:0000259" key="1">
    <source>
        <dbReference type="PROSITE" id="PS50213"/>
    </source>
</evidence>
<dbReference type="Pfam" id="PF02469">
    <property type="entry name" value="Fasciclin"/>
    <property type="match status" value="1"/>
</dbReference>
<protein>
    <recommendedName>
        <fullName evidence="1">FAS1 domain-containing protein</fullName>
    </recommendedName>
</protein>
<feature type="domain" description="FAS1" evidence="1">
    <location>
        <begin position="39"/>
        <end position="162"/>
    </location>
</feature>
<dbReference type="OrthoDB" id="831756at2"/>
<dbReference type="RefSeq" id="WP_107012384.1">
    <property type="nucleotide sequence ID" value="NZ_CP028136.1"/>
</dbReference>
<dbReference type="InterPro" id="IPR050904">
    <property type="entry name" value="Adhesion/Biosynth-related"/>
</dbReference>
<proteinExistence type="predicted"/>
<dbReference type="InterPro" id="IPR036378">
    <property type="entry name" value="FAS1_dom_sf"/>
</dbReference>
<dbReference type="SUPFAM" id="SSF82153">
    <property type="entry name" value="FAS1 domain"/>
    <property type="match status" value="2"/>
</dbReference>
<organism evidence="2 3">
    <name type="scientific">Christiangramia fulva</name>
    <dbReference type="NCBI Taxonomy" id="2126553"/>
    <lineage>
        <taxon>Bacteria</taxon>
        <taxon>Pseudomonadati</taxon>
        <taxon>Bacteroidota</taxon>
        <taxon>Flavobacteriia</taxon>
        <taxon>Flavobacteriales</taxon>
        <taxon>Flavobacteriaceae</taxon>
        <taxon>Christiangramia</taxon>
    </lineage>
</organism>
<sequence length="488" mass="55931">MNFIKKFWGFLGVVTIVGSLNSCTDNFDDHTAVNDLKLQNTLEQNIATNGDLSDFHDLLVETGYDKVLSSSETFTVWVPTNQAMQAVSNEALATAAMKTEFVKNHISLNRVPTSNIEDTLSIQMLTGKYQNFYADNHIEEASVVEGDQYASNGVYHVIDMALIPNPNLWEFIKSNTGYKQNDFVTTLDNYDLFQNETDLREAIDTTMQVDNDSIYNELLRTGYYFKNEKKNYTYFLMQDEGFTAETDKMLPYSQKPTQDSTEHLAKYYVVRDMVFENKYYPSNLPDTLISQAGVKVPVNEENIVGQPITLSNGIAYVMKRVDVPIENKLLPVKIQGEMPIGFSQDDKSANIFYRDKADPSGNEFQDIEVRNHGVPRFSIYYNAKNLYSTTYRVYWRAINDFEGSFWQHIRIGGHFEVDEFGNQYVADPIVEYDSKEIPPYDYNEEYVGEFTLEYAGDLELISLIAENTGSNRWNPLTLDYIKLVPVVE</sequence>
<name>A0A2R3Z5Q3_9FLAO</name>
<keyword evidence="3" id="KW-1185">Reference proteome</keyword>
<reference evidence="3" key="1">
    <citation type="submission" date="2018-03" db="EMBL/GenBank/DDBJ databases">
        <title>Gramella fulva sp. nov., isolated from a dry surface of tidal flat.</title>
        <authorList>
            <person name="Hwang S.H."/>
            <person name="Hwang W.M."/>
            <person name="Kang K."/>
            <person name="Ahn T.-Y."/>
        </authorList>
    </citation>
    <scope>NUCLEOTIDE SEQUENCE [LARGE SCALE GENOMIC DNA]</scope>
    <source>
        <strain evidence="3">SH35</strain>
    </source>
</reference>
<dbReference type="EMBL" id="CP028136">
    <property type="protein sequence ID" value="AVR45607.1"/>
    <property type="molecule type" value="Genomic_DNA"/>
</dbReference>
<dbReference type="Gene3D" id="2.30.180.10">
    <property type="entry name" value="FAS1 domain"/>
    <property type="match status" value="2"/>
</dbReference>
<dbReference type="PANTHER" id="PTHR10900:SF77">
    <property type="entry name" value="FI19380P1"/>
    <property type="match status" value="1"/>
</dbReference>
<dbReference type="KEGG" id="grs:C7S20_10215"/>
<dbReference type="PROSITE" id="PS50213">
    <property type="entry name" value="FAS1"/>
    <property type="match status" value="1"/>
</dbReference>